<keyword evidence="1" id="KW-0547">Nucleotide-binding</keyword>
<evidence type="ECO:0000313" key="2">
    <source>
        <dbReference type="Proteomes" id="UP001049200"/>
    </source>
</evidence>
<dbReference type="RefSeq" id="WP_217871729.1">
    <property type="nucleotide sequence ID" value="NZ_JAHSTU010000003.1"/>
</dbReference>
<sequence length="322" mass="36007">MISNNELKLKQFKGFTVIHSLYSEALDTLHRSIKATRILGADSGAILLGLSGTGKTRLCSHLMSEFPAASSIKLEDGIHEIKPVIYCRVPRDATVKALTTRLLREFCVLPPRQSQEALEYQLFKVLESCQTELLVLDEWPHLFRSGSDTAINNAANFVKILTDVFKQAVLLIGDPDCEAIINQRAALSDRFPYRARLRPFSLATPEGWNEYTRVLRAFATELKTTMGFNDIPPVTDEKMVLAFYLQTEGNFRALANTLCAALANALQRDDRLLLLSDFVIAAKQVKTSKLVTLNPFEMSTSALKKSLADAAKRKEKKKENAR</sequence>
<gene>
    <name evidence="1" type="ORF">KVG88_13645</name>
</gene>
<reference evidence="1" key="1">
    <citation type="submission" date="2021-06" db="EMBL/GenBank/DDBJ databases">
        <title>Updating the genus Pseudomonas: Description of 43 new species and partition of the Pseudomonas putida group.</title>
        <authorList>
            <person name="Girard L."/>
            <person name="Lood C."/>
            <person name="Vandamme P."/>
            <person name="Rokni-Zadeh H."/>
            <person name="Van Noort V."/>
            <person name="Hofte M."/>
            <person name="Lavigne R."/>
            <person name="De Mot R."/>
        </authorList>
    </citation>
    <scope>NUCLEOTIDE SEQUENCE</scope>
    <source>
        <strain evidence="1">SWRI74</strain>
    </source>
</reference>
<proteinExistence type="predicted"/>
<dbReference type="Pfam" id="PF05621">
    <property type="entry name" value="TniB"/>
    <property type="match status" value="1"/>
</dbReference>
<dbReference type="EMBL" id="JAHSTU010000003">
    <property type="protein sequence ID" value="MBV4521109.1"/>
    <property type="molecule type" value="Genomic_DNA"/>
</dbReference>
<evidence type="ECO:0000313" key="1">
    <source>
        <dbReference type="EMBL" id="MBV4521109.1"/>
    </source>
</evidence>
<comment type="caution">
    <text evidence="1">The sequence shown here is derived from an EMBL/GenBank/DDBJ whole genome shotgun (WGS) entry which is preliminary data.</text>
</comment>
<accession>A0ABS6QQ99</accession>
<organism evidence="1 2">
    <name type="scientific">Pseudomonas azerbaijanoccidentalis</name>
    <dbReference type="NCBI Taxonomy" id="2842347"/>
    <lineage>
        <taxon>Bacteria</taxon>
        <taxon>Pseudomonadati</taxon>
        <taxon>Pseudomonadota</taxon>
        <taxon>Gammaproteobacteria</taxon>
        <taxon>Pseudomonadales</taxon>
        <taxon>Pseudomonadaceae</taxon>
        <taxon>Pseudomonas</taxon>
    </lineage>
</organism>
<dbReference type="InterPro" id="IPR008868">
    <property type="entry name" value="TniB"/>
</dbReference>
<keyword evidence="1" id="KW-0067">ATP-binding</keyword>
<dbReference type="Proteomes" id="UP001049200">
    <property type="component" value="Unassembled WGS sequence"/>
</dbReference>
<name>A0ABS6QQ99_9PSED</name>
<keyword evidence="2" id="KW-1185">Reference proteome</keyword>
<dbReference type="GO" id="GO:0005524">
    <property type="term" value="F:ATP binding"/>
    <property type="evidence" value="ECO:0007669"/>
    <property type="project" value="UniProtKB-KW"/>
</dbReference>
<protein>
    <submittedName>
        <fullName evidence="1">ATP-binding protein</fullName>
    </submittedName>
</protein>